<accession>A0A916DZ92</accession>
<dbReference type="AlphaFoldDB" id="A0A916DZ92"/>
<keyword evidence="9" id="KW-0175">Coiled coil</keyword>
<gene>
    <name evidence="12" type="ORF">CHRIB12_LOCUS3231</name>
</gene>
<sequence length="529" mass="61338">MDAEDNNEGSCHNSEDEIDASLPATPARRLSNLESLENAQNNQGSFVWSHFEKDENFKYNKRATCTYCSKTYICSGGSTTNITKHLKNVHSIQQETQSTGVNVLEMLKAPKWSYDHNEMINNLVKWIVIKQHAFTIAEKLEFINFIHSLHPTAKIPSADTIKSHISNFYRTDREKVQNILLNIPGKISFTIDCWTSPSVKSFLSITAHFIDKDWKLQHILLDFLEMFDSHTGQNLKETFVTGLKYFSMEKKLMGITLDNTSNNAVFIHLLTNWAIEKRISFDKNDNHFRCFAHVINLSVQAALTQLESEISKLRDLVNRIRASSLRREKLKMACKNNQLKDLTLIPDVPTRWNFTYEMISRSLQLKIAIDSVTLNDRDLKKYLFTKNQWAELEKIKDFLFLFKEVTTIMSGFTYPTLSATIPLYNILIDHVENVIGDVNVIGDENEEVIEDVDDESEANSGNNNENEWSQTIKNAAKICRLKLLEYYNKTNYSYLISTILDPRLKLQYYKDNEWEDELINDIQQKLVFY</sequence>
<evidence type="ECO:0000256" key="2">
    <source>
        <dbReference type="ARBA" id="ARBA00022723"/>
    </source>
</evidence>
<evidence type="ECO:0000256" key="3">
    <source>
        <dbReference type="ARBA" id="ARBA00022771"/>
    </source>
</evidence>
<dbReference type="OrthoDB" id="2284502at2759"/>
<evidence type="ECO:0000256" key="10">
    <source>
        <dbReference type="SAM" id="MobiDB-lite"/>
    </source>
</evidence>
<keyword evidence="4" id="KW-0862">Zinc</keyword>
<dbReference type="PANTHER" id="PTHR46481">
    <property type="entry name" value="ZINC FINGER BED DOMAIN-CONTAINING PROTEIN 4"/>
    <property type="match status" value="1"/>
</dbReference>
<dbReference type="GO" id="GO:0003677">
    <property type="term" value="F:DNA binding"/>
    <property type="evidence" value="ECO:0007669"/>
    <property type="project" value="InterPro"/>
</dbReference>
<evidence type="ECO:0000256" key="1">
    <source>
        <dbReference type="ARBA" id="ARBA00004123"/>
    </source>
</evidence>
<evidence type="ECO:0000256" key="6">
    <source>
        <dbReference type="ARBA" id="ARBA00023163"/>
    </source>
</evidence>
<dbReference type="PROSITE" id="PS50808">
    <property type="entry name" value="ZF_BED"/>
    <property type="match status" value="1"/>
</dbReference>
<keyword evidence="3 8" id="KW-0863">Zinc-finger</keyword>
<dbReference type="InterPro" id="IPR003656">
    <property type="entry name" value="Znf_BED"/>
</dbReference>
<dbReference type="VEuPathDB" id="FungiDB:RhiirFUN_025251"/>
<evidence type="ECO:0000256" key="8">
    <source>
        <dbReference type="PROSITE-ProRule" id="PRU00027"/>
    </source>
</evidence>
<evidence type="ECO:0000256" key="9">
    <source>
        <dbReference type="SAM" id="Coils"/>
    </source>
</evidence>
<evidence type="ECO:0000256" key="5">
    <source>
        <dbReference type="ARBA" id="ARBA00023015"/>
    </source>
</evidence>
<dbReference type="EMBL" id="CAGKOT010000004">
    <property type="protein sequence ID" value="CAB5335111.1"/>
    <property type="molecule type" value="Genomic_DNA"/>
</dbReference>
<reference evidence="12" key="1">
    <citation type="submission" date="2020-05" db="EMBL/GenBank/DDBJ databases">
        <authorList>
            <person name="Rincon C."/>
            <person name="Sanders R I."/>
            <person name="Robbins C."/>
            <person name="Chaturvedi A."/>
        </authorList>
    </citation>
    <scope>NUCLEOTIDE SEQUENCE</scope>
    <source>
        <strain evidence="12">CHB12</strain>
    </source>
</reference>
<evidence type="ECO:0000256" key="7">
    <source>
        <dbReference type="ARBA" id="ARBA00023242"/>
    </source>
</evidence>
<dbReference type="SMART" id="SM00614">
    <property type="entry name" value="ZnF_BED"/>
    <property type="match status" value="1"/>
</dbReference>
<dbReference type="Pfam" id="PF02892">
    <property type="entry name" value="zf-BED"/>
    <property type="match status" value="1"/>
</dbReference>
<evidence type="ECO:0000313" key="12">
    <source>
        <dbReference type="EMBL" id="CAB5335111.1"/>
    </source>
</evidence>
<feature type="coiled-coil region" evidence="9">
    <location>
        <begin position="296"/>
        <end position="323"/>
    </location>
</feature>
<keyword evidence="7" id="KW-0539">Nucleus</keyword>
<dbReference type="GO" id="GO:0008270">
    <property type="term" value="F:zinc ion binding"/>
    <property type="evidence" value="ECO:0007669"/>
    <property type="project" value="UniProtKB-KW"/>
</dbReference>
<organism evidence="12 13">
    <name type="scientific">Rhizophagus irregularis</name>
    <dbReference type="NCBI Taxonomy" id="588596"/>
    <lineage>
        <taxon>Eukaryota</taxon>
        <taxon>Fungi</taxon>
        <taxon>Fungi incertae sedis</taxon>
        <taxon>Mucoromycota</taxon>
        <taxon>Glomeromycotina</taxon>
        <taxon>Glomeromycetes</taxon>
        <taxon>Glomerales</taxon>
        <taxon>Glomeraceae</taxon>
        <taxon>Rhizophagus</taxon>
    </lineage>
</organism>
<dbReference type="GO" id="GO:0005634">
    <property type="term" value="C:nucleus"/>
    <property type="evidence" value="ECO:0007669"/>
    <property type="project" value="UniProtKB-SubCell"/>
</dbReference>
<keyword evidence="2" id="KW-0479">Metal-binding</keyword>
<protein>
    <recommendedName>
        <fullName evidence="11">BED-type domain-containing protein</fullName>
    </recommendedName>
</protein>
<evidence type="ECO:0000256" key="4">
    <source>
        <dbReference type="ARBA" id="ARBA00022833"/>
    </source>
</evidence>
<dbReference type="InterPro" id="IPR052035">
    <property type="entry name" value="ZnF_BED_domain_contain"/>
</dbReference>
<keyword evidence="6" id="KW-0804">Transcription</keyword>
<evidence type="ECO:0000259" key="11">
    <source>
        <dbReference type="PROSITE" id="PS50808"/>
    </source>
</evidence>
<comment type="caution">
    <text evidence="12">The sequence shown here is derived from an EMBL/GenBank/DDBJ whole genome shotgun (WGS) entry which is preliminary data.</text>
</comment>
<feature type="region of interest" description="Disordered" evidence="10">
    <location>
        <begin position="1"/>
        <end position="23"/>
    </location>
</feature>
<dbReference type="Proteomes" id="UP000684084">
    <property type="component" value="Unassembled WGS sequence"/>
</dbReference>
<keyword evidence="5" id="KW-0805">Transcription regulation</keyword>
<proteinExistence type="predicted"/>
<dbReference type="VEuPathDB" id="FungiDB:RhiirFUN_019144"/>
<name>A0A916DZ92_9GLOM</name>
<evidence type="ECO:0000313" key="13">
    <source>
        <dbReference type="Proteomes" id="UP000684084"/>
    </source>
</evidence>
<feature type="domain" description="BED-type" evidence="11">
    <location>
        <begin position="42"/>
        <end position="97"/>
    </location>
</feature>
<comment type="subcellular location">
    <subcellularLocation>
        <location evidence="1">Nucleus</location>
    </subcellularLocation>
</comment>
<dbReference type="PANTHER" id="PTHR46481:SF10">
    <property type="entry name" value="ZINC FINGER BED DOMAIN-CONTAINING PROTEIN 39"/>
    <property type="match status" value="1"/>
</dbReference>